<dbReference type="Pfam" id="PF13639">
    <property type="entry name" value="zf-RING_2"/>
    <property type="match status" value="1"/>
</dbReference>
<organism evidence="10 11">
    <name type="scientific">Lupinus albus</name>
    <name type="common">White lupine</name>
    <name type="synonym">Lupinus termis</name>
    <dbReference type="NCBI Taxonomy" id="3870"/>
    <lineage>
        <taxon>Eukaryota</taxon>
        <taxon>Viridiplantae</taxon>
        <taxon>Streptophyta</taxon>
        <taxon>Embryophyta</taxon>
        <taxon>Tracheophyta</taxon>
        <taxon>Spermatophyta</taxon>
        <taxon>Magnoliopsida</taxon>
        <taxon>eudicotyledons</taxon>
        <taxon>Gunneridae</taxon>
        <taxon>Pentapetalae</taxon>
        <taxon>rosids</taxon>
        <taxon>fabids</taxon>
        <taxon>Fabales</taxon>
        <taxon>Fabaceae</taxon>
        <taxon>Papilionoideae</taxon>
        <taxon>50 kb inversion clade</taxon>
        <taxon>genistoids sensu lato</taxon>
        <taxon>core genistoids</taxon>
        <taxon>Genisteae</taxon>
        <taxon>Lupinus</taxon>
    </lineage>
</organism>
<evidence type="ECO:0000256" key="3">
    <source>
        <dbReference type="ARBA" id="ARBA00022723"/>
    </source>
</evidence>
<evidence type="ECO:0000256" key="1">
    <source>
        <dbReference type="ARBA" id="ARBA00004370"/>
    </source>
</evidence>
<name>A0A6A4QP27_LUPAL</name>
<dbReference type="GO" id="GO:0016020">
    <property type="term" value="C:membrane"/>
    <property type="evidence" value="ECO:0007669"/>
    <property type="project" value="UniProtKB-SubCell"/>
</dbReference>
<evidence type="ECO:0000256" key="7">
    <source>
        <dbReference type="ARBA" id="ARBA00023136"/>
    </source>
</evidence>
<dbReference type="AlphaFoldDB" id="A0A6A4QP27"/>
<dbReference type="PANTHER" id="PTHR46539">
    <property type="entry name" value="E3 UBIQUITIN-PROTEIN LIGASE ATL42"/>
    <property type="match status" value="1"/>
</dbReference>
<evidence type="ECO:0000256" key="8">
    <source>
        <dbReference type="ARBA" id="ARBA00024209"/>
    </source>
</evidence>
<dbReference type="Gene3D" id="3.30.40.10">
    <property type="entry name" value="Zinc/RING finger domain, C3HC4 (zinc finger)"/>
    <property type="match status" value="1"/>
</dbReference>
<sequence length="170" mass="19589">MSFFDSSPSDWHYDGGVFDNDVSEFHGRNFSFFFFFFSIFIIVLIATALFLYSRQLLFFWAFSSFQTPHAPLNSPSSQGLHPEMIKRLPIVLHKAPLDQDSARECCICLSAFRNGEKLKVLPGCNHSFHCECVDNWLQNHTNCPLCRASLKLHDPSFPTILIQEPPVRHY</sequence>
<evidence type="ECO:0000259" key="9">
    <source>
        <dbReference type="PROSITE" id="PS50089"/>
    </source>
</evidence>
<reference evidence="11" key="1">
    <citation type="journal article" date="2020" name="Nat. Commun.">
        <title>Genome sequence of the cluster root forming white lupin.</title>
        <authorList>
            <person name="Hufnagel B."/>
            <person name="Marques A."/>
            <person name="Soriano A."/>
            <person name="Marques L."/>
            <person name="Divol F."/>
            <person name="Doumas P."/>
            <person name="Sallet E."/>
            <person name="Mancinotti D."/>
            <person name="Carrere S."/>
            <person name="Marande W."/>
            <person name="Arribat S."/>
            <person name="Keller J."/>
            <person name="Huneau C."/>
            <person name="Blein T."/>
            <person name="Aime D."/>
            <person name="Laguerre M."/>
            <person name="Taylor J."/>
            <person name="Schubert V."/>
            <person name="Nelson M."/>
            <person name="Geu-Flores F."/>
            <person name="Crespi M."/>
            <person name="Gallardo-Guerrero K."/>
            <person name="Delaux P.-M."/>
            <person name="Salse J."/>
            <person name="Berges H."/>
            <person name="Guyot R."/>
            <person name="Gouzy J."/>
            <person name="Peret B."/>
        </authorList>
    </citation>
    <scope>NUCLEOTIDE SEQUENCE [LARGE SCALE GENOMIC DNA]</scope>
    <source>
        <strain evidence="11">cv. Amiga</strain>
    </source>
</reference>
<evidence type="ECO:0000256" key="4">
    <source>
        <dbReference type="ARBA" id="ARBA00022771"/>
    </source>
</evidence>
<feature type="domain" description="RING-type" evidence="9">
    <location>
        <begin position="105"/>
        <end position="147"/>
    </location>
</feature>
<dbReference type="GO" id="GO:0016567">
    <property type="term" value="P:protein ubiquitination"/>
    <property type="evidence" value="ECO:0007669"/>
    <property type="project" value="UniProtKB-UniPathway"/>
</dbReference>
<keyword evidence="6" id="KW-1133">Transmembrane helix</keyword>
<dbReference type="Proteomes" id="UP000447434">
    <property type="component" value="Chromosome 4"/>
</dbReference>
<dbReference type="UniPathway" id="UPA00143"/>
<proteinExistence type="inferred from homology"/>
<keyword evidence="11" id="KW-1185">Reference proteome</keyword>
<evidence type="ECO:0000256" key="2">
    <source>
        <dbReference type="ARBA" id="ARBA00022692"/>
    </source>
</evidence>
<comment type="subcellular location">
    <subcellularLocation>
        <location evidence="1">Membrane</location>
    </subcellularLocation>
</comment>
<keyword evidence="3" id="KW-0479">Metal-binding</keyword>
<dbReference type="PROSITE" id="PS50089">
    <property type="entry name" value="ZF_RING_2"/>
    <property type="match status" value="1"/>
</dbReference>
<dbReference type="OrthoDB" id="8062037at2759"/>
<keyword evidence="4" id="KW-0863">Zinc-finger</keyword>
<protein>
    <submittedName>
        <fullName evidence="10">Putative transcription factor C2H2 family</fullName>
    </submittedName>
</protein>
<keyword evidence="7" id="KW-0472">Membrane</keyword>
<comment type="caution">
    <text evidence="10">The sequence shown here is derived from an EMBL/GenBank/DDBJ whole genome shotgun (WGS) entry which is preliminary data.</text>
</comment>
<dbReference type="GO" id="GO:0008270">
    <property type="term" value="F:zinc ion binding"/>
    <property type="evidence" value="ECO:0007669"/>
    <property type="project" value="UniProtKB-KW"/>
</dbReference>
<evidence type="ECO:0000313" key="10">
    <source>
        <dbReference type="EMBL" id="KAE9614986.1"/>
    </source>
</evidence>
<dbReference type="InterPro" id="IPR013083">
    <property type="entry name" value="Znf_RING/FYVE/PHD"/>
</dbReference>
<dbReference type="CDD" id="cd16461">
    <property type="entry name" value="RING-H2_EL5-like"/>
    <property type="match status" value="1"/>
</dbReference>
<evidence type="ECO:0000256" key="5">
    <source>
        <dbReference type="ARBA" id="ARBA00022833"/>
    </source>
</evidence>
<gene>
    <name evidence="10" type="ORF">Lalb_Chr04g0250481</name>
</gene>
<dbReference type="PANTHER" id="PTHR46539:SF25">
    <property type="entry name" value="(WILD MALAYSIAN BANANA) HYPOTHETICAL PROTEIN"/>
    <property type="match status" value="1"/>
</dbReference>
<keyword evidence="2" id="KW-0812">Transmembrane</keyword>
<dbReference type="SMART" id="SM00184">
    <property type="entry name" value="RING"/>
    <property type="match status" value="1"/>
</dbReference>
<evidence type="ECO:0000313" key="11">
    <source>
        <dbReference type="Proteomes" id="UP000447434"/>
    </source>
</evidence>
<accession>A0A6A4QP27</accession>
<evidence type="ECO:0000256" key="6">
    <source>
        <dbReference type="ARBA" id="ARBA00022989"/>
    </source>
</evidence>
<comment type="similarity">
    <text evidence="8">Belongs to the RING-type zinc finger family. ATL subfamily.</text>
</comment>
<keyword evidence="5" id="KW-0862">Zinc</keyword>
<dbReference type="SUPFAM" id="SSF57850">
    <property type="entry name" value="RING/U-box"/>
    <property type="match status" value="1"/>
</dbReference>
<dbReference type="EMBL" id="WOCE01000004">
    <property type="protein sequence ID" value="KAE9614986.1"/>
    <property type="molecule type" value="Genomic_DNA"/>
</dbReference>
<dbReference type="InterPro" id="IPR001841">
    <property type="entry name" value="Znf_RING"/>
</dbReference>